<comment type="caution">
    <text evidence="1">The sequence shown here is derived from an EMBL/GenBank/DDBJ whole genome shotgun (WGS) entry which is preliminary data.</text>
</comment>
<organism evidence="1 2">
    <name type="scientific">Hypsizygus marmoreus</name>
    <name type="common">White beech mushroom</name>
    <name type="synonym">Agaricus marmoreus</name>
    <dbReference type="NCBI Taxonomy" id="39966"/>
    <lineage>
        <taxon>Eukaryota</taxon>
        <taxon>Fungi</taxon>
        <taxon>Dikarya</taxon>
        <taxon>Basidiomycota</taxon>
        <taxon>Agaricomycotina</taxon>
        <taxon>Agaricomycetes</taxon>
        <taxon>Agaricomycetidae</taxon>
        <taxon>Agaricales</taxon>
        <taxon>Tricholomatineae</taxon>
        <taxon>Lyophyllaceae</taxon>
        <taxon>Hypsizygus</taxon>
    </lineage>
</organism>
<name>A0A369JP17_HYPMA</name>
<dbReference type="OrthoDB" id="3542212at2759"/>
<dbReference type="AlphaFoldDB" id="A0A369JP17"/>
<accession>A0A369JP17</accession>
<proteinExistence type="predicted"/>
<dbReference type="InParanoid" id="A0A369JP17"/>
<dbReference type="PANTHER" id="PTHR42052">
    <property type="entry name" value="ABM DOMAIN-CONTAINING PROTEIN"/>
    <property type="match status" value="1"/>
</dbReference>
<dbReference type="EMBL" id="LUEZ02000052">
    <property type="protein sequence ID" value="RDB22125.1"/>
    <property type="molecule type" value="Genomic_DNA"/>
</dbReference>
<gene>
    <name evidence="1" type="ORF">Hypma_010715</name>
</gene>
<protein>
    <recommendedName>
        <fullName evidence="3">ABM domain-containing protein</fullName>
    </recommendedName>
</protein>
<keyword evidence="2" id="KW-1185">Reference proteome</keyword>
<dbReference type="PANTHER" id="PTHR42052:SF1">
    <property type="entry name" value="ABM DOMAIN-CONTAINING PROTEIN"/>
    <property type="match status" value="1"/>
</dbReference>
<reference evidence="1" key="1">
    <citation type="submission" date="2018-04" db="EMBL/GenBank/DDBJ databases">
        <title>Whole genome sequencing of Hypsizygus marmoreus.</title>
        <authorList>
            <person name="Choi I.-G."/>
            <person name="Min B."/>
            <person name="Kim J.-G."/>
            <person name="Kim S."/>
            <person name="Oh Y.-L."/>
            <person name="Kong W.-S."/>
            <person name="Park H."/>
            <person name="Jeong J."/>
            <person name="Song E.-S."/>
        </authorList>
    </citation>
    <scope>NUCLEOTIDE SEQUENCE [LARGE SCALE GENOMIC DNA]</scope>
    <source>
        <strain evidence="1">51987-8</strain>
    </source>
</reference>
<sequence>MPITEFATLQLTSPYTLSSPPLQELFETLSTRQAAWSKHPLYFFVDALDSSIIYLITGWDDVPPHWRWIESDENQELVKAFAPTYLTVKGLLHLEIDFTVIPKEVALVVAERVVTHEEIKESPPDASWVAAGRDLEEGSSTLYIFSEKMGEVMGSEIGGKERSDAIVMRRIWSFR</sequence>
<dbReference type="Proteomes" id="UP000076154">
    <property type="component" value="Unassembled WGS sequence"/>
</dbReference>
<evidence type="ECO:0000313" key="1">
    <source>
        <dbReference type="EMBL" id="RDB22125.1"/>
    </source>
</evidence>
<evidence type="ECO:0008006" key="3">
    <source>
        <dbReference type="Google" id="ProtNLM"/>
    </source>
</evidence>
<evidence type="ECO:0000313" key="2">
    <source>
        <dbReference type="Proteomes" id="UP000076154"/>
    </source>
</evidence>